<evidence type="ECO:0000313" key="7">
    <source>
        <dbReference type="Proteomes" id="UP001516464"/>
    </source>
</evidence>
<comment type="caution">
    <text evidence="6">The sequence shown here is derived from an EMBL/GenBank/DDBJ whole genome shotgun (WGS) entry which is preliminary data.</text>
</comment>
<dbReference type="PANTHER" id="PTHR23077">
    <property type="entry name" value="AAA-FAMILY ATPASE"/>
    <property type="match status" value="1"/>
</dbReference>
<dbReference type="InterPro" id="IPR003959">
    <property type="entry name" value="ATPase_AAA_core"/>
</dbReference>
<dbReference type="Gene3D" id="3.40.50.300">
    <property type="entry name" value="P-loop containing nucleotide triphosphate hydrolases"/>
    <property type="match status" value="2"/>
</dbReference>
<keyword evidence="7" id="KW-1185">Reference proteome</keyword>
<reference evidence="6 7" key="1">
    <citation type="submission" date="2019-01" db="EMBL/GenBank/DDBJ databases">
        <title>Genomes sequencing and comparative genomics of infectious freshwater microsporidia, Cucumispora dikerogammari and Thelohania contejeani.</title>
        <authorList>
            <person name="Cormier A."/>
            <person name="Giraud I."/>
            <person name="Wattier R."/>
            <person name="Teixeira M."/>
            <person name="Grandjean F."/>
            <person name="Rigaud T."/>
            <person name="Cordaux R."/>
        </authorList>
    </citation>
    <scope>NUCLEOTIDE SEQUENCE [LARGE SCALE GENOMIC DNA]</scope>
    <source>
        <strain evidence="6">T1</strain>
        <tissue evidence="6">Spores</tissue>
    </source>
</reference>
<dbReference type="InterPro" id="IPR027417">
    <property type="entry name" value="P-loop_NTPase"/>
</dbReference>
<gene>
    <name evidence="6" type="primary">vcp</name>
    <name evidence="6" type="ORF">TCON_0165</name>
</gene>
<proteinExistence type="inferred from homology"/>
<dbReference type="InterPro" id="IPR050168">
    <property type="entry name" value="AAA_ATPase_domain"/>
</dbReference>
<dbReference type="Pfam" id="PF17862">
    <property type="entry name" value="AAA_lid_3"/>
    <property type="match status" value="2"/>
</dbReference>
<dbReference type="SUPFAM" id="SSF52540">
    <property type="entry name" value="P-loop containing nucleoside triphosphate hydrolases"/>
    <property type="match status" value="2"/>
</dbReference>
<dbReference type="Proteomes" id="UP001516464">
    <property type="component" value="Unassembled WGS sequence"/>
</dbReference>
<name>A0ABQ7I2A5_9MICR</name>
<dbReference type="InterPro" id="IPR003960">
    <property type="entry name" value="ATPase_AAA_CS"/>
</dbReference>
<dbReference type="PANTHER" id="PTHR23077:SF171">
    <property type="entry name" value="NUCLEAR VALOSIN-CONTAINING PROTEIN-LIKE"/>
    <property type="match status" value="1"/>
</dbReference>
<dbReference type="Gene3D" id="1.10.8.60">
    <property type="match status" value="2"/>
</dbReference>
<feature type="domain" description="AAA+ ATPase" evidence="5">
    <location>
        <begin position="63"/>
        <end position="179"/>
    </location>
</feature>
<dbReference type="Pfam" id="PF00004">
    <property type="entry name" value="AAA"/>
    <property type="match status" value="2"/>
</dbReference>
<keyword evidence="2 4" id="KW-0547">Nucleotide-binding</keyword>
<dbReference type="SMART" id="SM00382">
    <property type="entry name" value="AAA"/>
    <property type="match status" value="2"/>
</dbReference>
<feature type="domain" description="AAA+ ATPase" evidence="5">
    <location>
        <begin position="290"/>
        <end position="424"/>
    </location>
</feature>
<dbReference type="PROSITE" id="PS00674">
    <property type="entry name" value="AAA"/>
    <property type="match status" value="1"/>
</dbReference>
<evidence type="ECO:0000259" key="5">
    <source>
        <dbReference type="SMART" id="SM00382"/>
    </source>
</evidence>
<keyword evidence="3 4" id="KW-0067">ATP-binding</keyword>
<evidence type="ECO:0000256" key="1">
    <source>
        <dbReference type="ARBA" id="ARBA00006914"/>
    </source>
</evidence>
<evidence type="ECO:0000256" key="3">
    <source>
        <dbReference type="ARBA" id="ARBA00022840"/>
    </source>
</evidence>
<protein>
    <submittedName>
        <fullName evidence="6">Transitional endoplasmic reticulum ATPase</fullName>
    </submittedName>
</protein>
<evidence type="ECO:0000313" key="6">
    <source>
        <dbReference type="EMBL" id="KAF7684620.1"/>
    </source>
</evidence>
<evidence type="ECO:0000256" key="4">
    <source>
        <dbReference type="RuleBase" id="RU003651"/>
    </source>
</evidence>
<evidence type="ECO:0000256" key="2">
    <source>
        <dbReference type="ARBA" id="ARBA00022741"/>
    </source>
</evidence>
<sequence>MLTYKNNSKLRDAYIIQNIKNSSTEYPKLSEIGGITYLLPTIKEKLWTPLFCYESYKTLNTKPPTTLLIHGVAGIGKSFLLRAICQEYGINYIRAETTNEKALRESFRSAELVTPAIVAIDALDTYTQENDRKILAEMAECIEAVGPRVLVVAIARSFVDIESGISRFFKSHLSLRIPSLKQRIEILSAMTKGLNQKGIDFEKLALITPGFVANDLMNLIKQAATKAINRNGECIIQDDYEAVLQEIRSRHSGITFENIGALDEVKRELEMSILLPSRYPHKFHRLGIKRPSGILLYGPPGCGKTMLARAVSNMSHCNFIAVKGPELISKYVGDSEKAIRKLFEDARQKQPCVLFFDEIDSLCSSRGETEFGNRVVNQLLTLLDGLSERGEVYIIGATNRISAIDRAILRPGRFDKSIEVPLPGPEERIVILSKLLKEIPMCPFDLTTLNLEGFSGADISGIVKEGALLALKENFENDEILLEEKHLRMAIHKIRELKMNYENH</sequence>
<accession>A0ABQ7I2A5</accession>
<dbReference type="EMBL" id="SBIQ01000006">
    <property type="protein sequence ID" value="KAF7684620.1"/>
    <property type="molecule type" value="Genomic_DNA"/>
</dbReference>
<comment type="similarity">
    <text evidence="1 4">Belongs to the AAA ATPase family.</text>
</comment>
<organism evidence="6 7">
    <name type="scientific">Astathelohania contejeani</name>
    <dbReference type="NCBI Taxonomy" id="164912"/>
    <lineage>
        <taxon>Eukaryota</taxon>
        <taxon>Fungi</taxon>
        <taxon>Fungi incertae sedis</taxon>
        <taxon>Microsporidia</taxon>
        <taxon>Astathelohaniidae</taxon>
        <taxon>Astathelohania</taxon>
    </lineage>
</organism>
<dbReference type="InterPro" id="IPR041569">
    <property type="entry name" value="AAA_lid_3"/>
</dbReference>
<dbReference type="InterPro" id="IPR003593">
    <property type="entry name" value="AAA+_ATPase"/>
</dbReference>